<proteinExistence type="predicted"/>
<evidence type="ECO:0000313" key="2">
    <source>
        <dbReference type="EMBL" id="AKJ27892.1"/>
    </source>
</evidence>
<dbReference type="InterPro" id="IPR017946">
    <property type="entry name" value="PLC-like_Pdiesterase_TIM-brl"/>
</dbReference>
<dbReference type="PANTHER" id="PTHR46211:SF1">
    <property type="entry name" value="GLYCEROPHOSPHODIESTER PHOSPHODIESTERASE, CYTOPLASMIC"/>
    <property type="match status" value="1"/>
</dbReference>
<dbReference type="AlphaFoldDB" id="A0A0G3BF21"/>
<dbReference type="Proteomes" id="UP000035352">
    <property type="component" value="Chromosome"/>
</dbReference>
<keyword evidence="3" id="KW-1185">Reference proteome</keyword>
<dbReference type="PATRIC" id="fig|413882.6.peg.1264"/>
<reference evidence="2 3" key="1">
    <citation type="submission" date="2015-05" db="EMBL/GenBank/DDBJ databases">
        <authorList>
            <person name="Tang B."/>
            <person name="Yu Y."/>
        </authorList>
    </citation>
    <scope>NUCLEOTIDE SEQUENCE [LARGE SCALE GENOMIC DNA]</scope>
    <source>
        <strain evidence="2 3">DSM 7029</strain>
    </source>
</reference>
<dbReference type="RefSeq" id="WP_047193884.1">
    <property type="nucleotide sequence ID" value="NZ_CP011371.1"/>
</dbReference>
<evidence type="ECO:0000313" key="3">
    <source>
        <dbReference type="Proteomes" id="UP000035352"/>
    </source>
</evidence>
<dbReference type="GO" id="GO:0008081">
    <property type="term" value="F:phosphoric diester hydrolase activity"/>
    <property type="evidence" value="ECO:0007669"/>
    <property type="project" value="InterPro"/>
</dbReference>
<dbReference type="PANTHER" id="PTHR46211">
    <property type="entry name" value="GLYCEROPHOSPHORYL DIESTER PHOSPHODIESTERASE"/>
    <property type="match status" value="1"/>
</dbReference>
<dbReference type="GO" id="GO:0006629">
    <property type="term" value="P:lipid metabolic process"/>
    <property type="evidence" value="ECO:0007669"/>
    <property type="project" value="InterPro"/>
</dbReference>
<name>A0A0G3BF21_9BURK</name>
<dbReference type="OrthoDB" id="9795622at2"/>
<protein>
    <submittedName>
        <fullName evidence="2">Glycerophosphodiester phosphodiesterase</fullName>
    </submittedName>
</protein>
<organism evidence="2 3">
    <name type="scientific">Caldimonas brevitalea</name>
    <dbReference type="NCBI Taxonomy" id="413882"/>
    <lineage>
        <taxon>Bacteria</taxon>
        <taxon>Pseudomonadati</taxon>
        <taxon>Pseudomonadota</taxon>
        <taxon>Betaproteobacteria</taxon>
        <taxon>Burkholderiales</taxon>
        <taxon>Sphaerotilaceae</taxon>
        <taxon>Caldimonas</taxon>
    </lineage>
</organism>
<dbReference type="STRING" id="413882.AAW51_1201"/>
<evidence type="ECO:0000259" key="1">
    <source>
        <dbReference type="PROSITE" id="PS51704"/>
    </source>
</evidence>
<dbReference type="NCBIfam" id="NF006989">
    <property type="entry name" value="PRK09454.1"/>
    <property type="match status" value="1"/>
</dbReference>
<dbReference type="InterPro" id="IPR030395">
    <property type="entry name" value="GP_PDE_dom"/>
</dbReference>
<gene>
    <name evidence="2" type="ORF">AAW51_1201</name>
</gene>
<sequence>MSSAAWPYPLWVAHRGAGRLAPENTLAAFRVGAGFGYRMFECDVKLSADGELFLLHDARLERTSDGTGVAGDRPWAELRRLDAGSWHSRTYAGEPLPTLDTIARYVLRNGYHLNVEIKPSPGTEAATGAAVADRCARLWRDSRPAPASLPLLTSFQPEALRAAQAAQPGLPRGLLLDRWRDGWLEEAQSLACVAVVAHHALLDAESIATLHAADLRVLSYTVNDACEVERLLQAGIDGLITDAVDRFAPAGRSPG</sequence>
<dbReference type="EMBL" id="CP011371">
    <property type="protein sequence ID" value="AKJ27892.1"/>
    <property type="molecule type" value="Genomic_DNA"/>
</dbReference>
<dbReference type="SUPFAM" id="SSF51695">
    <property type="entry name" value="PLC-like phosphodiesterases"/>
    <property type="match status" value="1"/>
</dbReference>
<dbReference type="Pfam" id="PF03009">
    <property type="entry name" value="GDPD"/>
    <property type="match status" value="1"/>
</dbReference>
<feature type="domain" description="GP-PDE" evidence="1">
    <location>
        <begin position="9"/>
        <end position="251"/>
    </location>
</feature>
<accession>A0A0G3BF21</accession>
<dbReference type="KEGG" id="pbh:AAW51_1201"/>
<dbReference type="Gene3D" id="3.20.20.190">
    <property type="entry name" value="Phosphatidylinositol (PI) phosphodiesterase"/>
    <property type="match status" value="1"/>
</dbReference>
<dbReference type="PROSITE" id="PS51704">
    <property type="entry name" value="GP_PDE"/>
    <property type="match status" value="1"/>
</dbReference>